<dbReference type="AlphaFoldDB" id="A0A915Z2G9"/>
<evidence type="ECO:0000313" key="1">
    <source>
        <dbReference type="EMBL" id="CAB5359118.1"/>
    </source>
</evidence>
<comment type="caution">
    <text evidence="1">The sequence shown here is derived from an EMBL/GenBank/DDBJ whole genome shotgun (WGS) entry which is preliminary data.</text>
</comment>
<sequence length="77" mass="9125">MVQFCYFVLLYEEFGMERFGDYDVSRMARGSRTVIKGGKNWPVNLEKIFENITIHNVKSSELLNLLQIHDNFLFLFT</sequence>
<dbReference type="Proteomes" id="UP000684084">
    <property type="component" value="Unassembled WGS sequence"/>
</dbReference>
<evidence type="ECO:0000313" key="2">
    <source>
        <dbReference type="Proteomes" id="UP000684084"/>
    </source>
</evidence>
<name>A0A915Z2G9_9GLOM</name>
<dbReference type="OrthoDB" id="10323101at2759"/>
<accession>A0A915Z2G9</accession>
<reference evidence="1" key="1">
    <citation type="submission" date="2020-05" db="EMBL/GenBank/DDBJ databases">
        <authorList>
            <person name="Rincon C."/>
            <person name="Sanders R I."/>
            <person name="Robbins C."/>
            <person name="Chaturvedi A."/>
        </authorList>
    </citation>
    <scope>NUCLEOTIDE SEQUENCE</scope>
    <source>
        <strain evidence="1">CHB12</strain>
    </source>
</reference>
<proteinExistence type="predicted"/>
<protein>
    <submittedName>
        <fullName evidence="1">Uncharacterized protein</fullName>
    </submittedName>
</protein>
<gene>
    <name evidence="1" type="ORF">CHRIB12_LOCUS7598</name>
</gene>
<dbReference type="EMBL" id="CAGKOT010000013">
    <property type="protein sequence ID" value="CAB5359118.1"/>
    <property type="molecule type" value="Genomic_DNA"/>
</dbReference>
<organism evidence="1 2">
    <name type="scientific">Rhizophagus irregularis</name>
    <dbReference type="NCBI Taxonomy" id="588596"/>
    <lineage>
        <taxon>Eukaryota</taxon>
        <taxon>Fungi</taxon>
        <taxon>Fungi incertae sedis</taxon>
        <taxon>Mucoromycota</taxon>
        <taxon>Glomeromycotina</taxon>
        <taxon>Glomeromycetes</taxon>
        <taxon>Glomerales</taxon>
        <taxon>Glomeraceae</taxon>
        <taxon>Rhizophagus</taxon>
    </lineage>
</organism>